<accession>A0A0S3S8P8</accession>
<proteinExistence type="predicted"/>
<organism evidence="1 2">
    <name type="scientific">Vigna angularis var. angularis</name>
    <dbReference type="NCBI Taxonomy" id="157739"/>
    <lineage>
        <taxon>Eukaryota</taxon>
        <taxon>Viridiplantae</taxon>
        <taxon>Streptophyta</taxon>
        <taxon>Embryophyta</taxon>
        <taxon>Tracheophyta</taxon>
        <taxon>Spermatophyta</taxon>
        <taxon>Magnoliopsida</taxon>
        <taxon>eudicotyledons</taxon>
        <taxon>Gunneridae</taxon>
        <taxon>Pentapetalae</taxon>
        <taxon>rosids</taxon>
        <taxon>fabids</taxon>
        <taxon>Fabales</taxon>
        <taxon>Fabaceae</taxon>
        <taxon>Papilionoideae</taxon>
        <taxon>50 kb inversion clade</taxon>
        <taxon>NPAAA clade</taxon>
        <taxon>indigoferoid/millettioid clade</taxon>
        <taxon>Phaseoleae</taxon>
        <taxon>Vigna</taxon>
    </lineage>
</organism>
<dbReference type="AlphaFoldDB" id="A0A0S3S8P8"/>
<gene>
    <name evidence="1" type="primary">Vigan.06G011600</name>
    <name evidence="1" type="ORF">VIGAN_06011600</name>
</gene>
<evidence type="ECO:0000313" key="1">
    <source>
        <dbReference type="EMBL" id="BAT89218.1"/>
    </source>
</evidence>
<reference evidence="1 2" key="1">
    <citation type="journal article" date="2015" name="Sci. Rep.">
        <title>The power of single molecule real-time sequencing technology in the de novo assembly of a eukaryotic genome.</title>
        <authorList>
            <person name="Sakai H."/>
            <person name="Naito K."/>
            <person name="Ogiso-Tanaka E."/>
            <person name="Takahashi Y."/>
            <person name="Iseki K."/>
            <person name="Muto C."/>
            <person name="Satou K."/>
            <person name="Teruya K."/>
            <person name="Shiroma A."/>
            <person name="Shimoji M."/>
            <person name="Hirano T."/>
            <person name="Itoh T."/>
            <person name="Kaga A."/>
            <person name="Tomooka N."/>
        </authorList>
    </citation>
    <scope>NUCLEOTIDE SEQUENCE [LARGE SCALE GENOMIC DNA]</scope>
    <source>
        <strain evidence="2">cv. Shumari</strain>
    </source>
</reference>
<dbReference type="Proteomes" id="UP000291084">
    <property type="component" value="Chromosome 6"/>
</dbReference>
<protein>
    <submittedName>
        <fullName evidence="1">Uncharacterized protein</fullName>
    </submittedName>
</protein>
<keyword evidence="2" id="KW-1185">Reference proteome</keyword>
<evidence type="ECO:0000313" key="2">
    <source>
        <dbReference type="Proteomes" id="UP000291084"/>
    </source>
</evidence>
<name>A0A0S3S8P8_PHAAN</name>
<sequence>MKEIVFIVNKRVSISSLYCAYAHILAGKSSPGGSITTPKVTVEIIVDTKLNMPLISSNLPLLCCKTLFTRFKLQNFSFGFIVLDGGTSMIDEDGG</sequence>
<dbReference type="EMBL" id="AP015039">
    <property type="protein sequence ID" value="BAT89218.1"/>
    <property type="molecule type" value="Genomic_DNA"/>
</dbReference>